<dbReference type="PRINTS" id="PR00344">
    <property type="entry name" value="BCTRLSENSOR"/>
</dbReference>
<evidence type="ECO:0000256" key="3">
    <source>
        <dbReference type="ARBA" id="ARBA00022553"/>
    </source>
</evidence>
<dbReference type="SUPFAM" id="SSF55874">
    <property type="entry name" value="ATPase domain of HSP90 chaperone/DNA topoisomerase II/histidine kinase"/>
    <property type="match status" value="1"/>
</dbReference>
<comment type="catalytic activity">
    <reaction evidence="1">
        <text>ATP + protein L-histidine = ADP + protein N-phospho-L-histidine.</text>
        <dbReference type="EC" id="2.7.13.3"/>
    </reaction>
</comment>
<dbReference type="Pfam" id="PF13188">
    <property type="entry name" value="PAS_8"/>
    <property type="match status" value="2"/>
</dbReference>
<dbReference type="AlphaFoldDB" id="A0A1N7IP78"/>
<protein>
    <recommendedName>
        <fullName evidence="2">histidine kinase</fullName>
        <ecNumber evidence="2">2.7.13.3</ecNumber>
    </recommendedName>
</protein>
<dbReference type="Pfam" id="PF02518">
    <property type="entry name" value="HATPase_c"/>
    <property type="match status" value="1"/>
</dbReference>
<dbReference type="STRING" id="80876.SAMN05421779_101426"/>
<dbReference type="InterPro" id="IPR036890">
    <property type="entry name" value="HATPase_C_sf"/>
</dbReference>
<sequence>MVALLLIISTITMSLNASLHSKVSQHLANMSAERADLFGLWLNERLGDATVLQRDPFLNKAILEYARSPDNTTLENNLTDRFQGLISTYSYHQISLLSPVGKTLLKVSTDVGDGLTENEQLVQRALLGTSSLPSDLYVVEGRNGGLTLSLDLAAPVFGPDGTTPVAVLALHVDPASFLRKIISFNETLQNKEEILIGRKQDDHVLIIAPSQDKNASFQLLRRPLSQVTLPAAQSAAGHWGSITGIDYRGDPVFAYSHPLENSQWFILVKSPQNELRALQWENMLLALCVIAVILILAALLYTNYRSTRRRQGLEVALDDQREQAELLRKLIASERELRHSQEQLAHSELRFRAVMDNSPVPVALLDRNGMVAYINLAFEQTFGYQHSDVPTLTAWRSNAYPDASYGQSVEEEWTRRLRLLEQENAPFQPLEVHVRCKDGTVKTVLAEAAYLAGLENLYVSTFYDITNRKQIEAELSALSAEYAQVIRSLPVGIFRYRICTDGRERFDYVSDLWCEQLGVTRQSVMADPASALRAFSSEDVTSFWTFRRQKEHFHWQGQMVAPPTHRWLEVEATPQILENGDTVWSGIQSDISLRRQIEEALTFERQSLLNILWATDVGTWEWDMHTGALRINERWATIAGYTRAELGEISIETWNRLVHPEDGSRSEKLLKQHFLGETNYYECEVRLRHKSGRWIWILDRGKVITRDKQGVPLTMAGTHLDITSRKQAEAILTQQREELSRSNNELEQFAYAVSHDLRQPLRMVHSYIQLLERRLQDILNDDTRGMMGYAREGAIRMETMLVSLLEYSRVGRSGEPMAIMDSTDALNEALRFLQPAIGEANARITISGDWPTVQASRDELTRLFQNLVGNALKYRLEDRVPEVTLSVQPEEDHWLFRVQDNGIGIAPEQTSRLFKVFQRLQSKDKYEGSGVGLAICKKIVDHHNGQIGVESHGEGEGCTFFFTLPMVDSATASHL</sequence>
<evidence type="ECO:0000256" key="1">
    <source>
        <dbReference type="ARBA" id="ARBA00000085"/>
    </source>
</evidence>
<accession>A0A1N7IP78</accession>
<name>A0A1N7IP78_9PROT</name>
<dbReference type="InterPro" id="IPR004358">
    <property type="entry name" value="Sig_transdc_His_kin-like_C"/>
</dbReference>
<dbReference type="SMART" id="SM00086">
    <property type="entry name" value="PAC"/>
    <property type="match status" value="3"/>
</dbReference>
<dbReference type="PROSITE" id="PS50109">
    <property type="entry name" value="HIS_KIN"/>
    <property type="match status" value="1"/>
</dbReference>
<keyword evidence="12" id="KW-1185">Reference proteome</keyword>
<keyword evidence="3" id="KW-0597">Phosphoprotein</keyword>
<feature type="domain" description="Histidine kinase" evidence="8">
    <location>
        <begin position="752"/>
        <end position="968"/>
    </location>
</feature>
<feature type="domain" description="PAS" evidence="9">
    <location>
        <begin position="347"/>
        <end position="389"/>
    </location>
</feature>
<dbReference type="EMBL" id="FTOA01000001">
    <property type="protein sequence ID" value="SIS38889.1"/>
    <property type="molecule type" value="Genomic_DNA"/>
</dbReference>
<dbReference type="SUPFAM" id="SSF47384">
    <property type="entry name" value="Homodimeric domain of signal transducing histidine kinase"/>
    <property type="match status" value="1"/>
</dbReference>
<dbReference type="Gene3D" id="3.30.565.10">
    <property type="entry name" value="Histidine kinase-like ATPase, C-terminal domain"/>
    <property type="match status" value="1"/>
</dbReference>
<dbReference type="PROSITE" id="PS50112">
    <property type="entry name" value="PAS"/>
    <property type="match status" value="1"/>
</dbReference>
<organism evidence="11 12">
    <name type="scientific">Insolitispirillum peregrinum</name>
    <dbReference type="NCBI Taxonomy" id="80876"/>
    <lineage>
        <taxon>Bacteria</taxon>
        <taxon>Pseudomonadati</taxon>
        <taxon>Pseudomonadota</taxon>
        <taxon>Alphaproteobacteria</taxon>
        <taxon>Rhodospirillales</taxon>
        <taxon>Novispirillaceae</taxon>
        <taxon>Insolitispirillum</taxon>
    </lineage>
</organism>
<feature type="transmembrane region" description="Helical" evidence="7">
    <location>
        <begin position="283"/>
        <end position="301"/>
    </location>
</feature>
<dbReference type="InterPro" id="IPR003661">
    <property type="entry name" value="HisK_dim/P_dom"/>
</dbReference>
<dbReference type="InterPro" id="IPR036097">
    <property type="entry name" value="HisK_dim/P_sf"/>
</dbReference>
<dbReference type="InterPro" id="IPR000700">
    <property type="entry name" value="PAS-assoc_C"/>
</dbReference>
<keyword evidence="4" id="KW-0808">Transferase</keyword>
<dbReference type="SMART" id="SM00388">
    <property type="entry name" value="HisKA"/>
    <property type="match status" value="1"/>
</dbReference>
<dbReference type="Proteomes" id="UP000185678">
    <property type="component" value="Unassembled WGS sequence"/>
</dbReference>
<proteinExistence type="predicted"/>
<dbReference type="InterPro" id="IPR052162">
    <property type="entry name" value="Sensor_kinase/Photoreceptor"/>
</dbReference>
<dbReference type="GO" id="GO:0000155">
    <property type="term" value="F:phosphorelay sensor kinase activity"/>
    <property type="evidence" value="ECO:0007669"/>
    <property type="project" value="InterPro"/>
</dbReference>
<evidence type="ECO:0000259" key="9">
    <source>
        <dbReference type="PROSITE" id="PS50112"/>
    </source>
</evidence>
<dbReference type="Gene3D" id="3.30.450.20">
    <property type="entry name" value="PAS domain"/>
    <property type="match status" value="3"/>
</dbReference>
<dbReference type="SMART" id="SM00387">
    <property type="entry name" value="HATPase_c"/>
    <property type="match status" value="1"/>
</dbReference>
<dbReference type="InterPro" id="IPR000014">
    <property type="entry name" value="PAS"/>
</dbReference>
<dbReference type="CDD" id="cd00082">
    <property type="entry name" value="HisKA"/>
    <property type="match status" value="1"/>
</dbReference>
<dbReference type="InterPro" id="IPR001610">
    <property type="entry name" value="PAC"/>
</dbReference>
<evidence type="ECO:0000259" key="8">
    <source>
        <dbReference type="PROSITE" id="PS50109"/>
    </source>
</evidence>
<dbReference type="PANTHER" id="PTHR43304:SF1">
    <property type="entry name" value="PAC DOMAIN-CONTAINING PROTEIN"/>
    <property type="match status" value="1"/>
</dbReference>
<keyword evidence="6" id="KW-0175">Coiled coil</keyword>
<dbReference type="SUPFAM" id="SSF55785">
    <property type="entry name" value="PYP-like sensor domain (PAS domain)"/>
    <property type="match status" value="3"/>
</dbReference>
<dbReference type="PANTHER" id="PTHR43304">
    <property type="entry name" value="PHYTOCHROME-LIKE PROTEIN CPH1"/>
    <property type="match status" value="1"/>
</dbReference>
<dbReference type="FunFam" id="3.30.565.10:FF:000006">
    <property type="entry name" value="Sensor histidine kinase WalK"/>
    <property type="match status" value="1"/>
</dbReference>
<dbReference type="InterPro" id="IPR005467">
    <property type="entry name" value="His_kinase_dom"/>
</dbReference>
<dbReference type="Pfam" id="PF00512">
    <property type="entry name" value="HisKA"/>
    <property type="match status" value="1"/>
</dbReference>
<dbReference type="Pfam" id="PF08447">
    <property type="entry name" value="PAS_3"/>
    <property type="match status" value="1"/>
</dbReference>
<dbReference type="InterPro" id="IPR035965">
    <property type="entry name" value="PAS-like_dom_sf"/>
</dbReference>
<dbReference type="CDD" id="cd00130">
    <property type="entry name" value="PAS"/>
    <property type="match status" value="2"/>
</dbReference>
<evidence type="ECO:0000313" key="11">
    <source>
        <dbReference type="EMBL" id="SIS38889.1"/>
    </source>
</evidence>
<evidence type="ECO:0000256" key="4">
    <source>
        <dbReference type="ARBA" id="ARBA00022679"/>
    </source>
</evidence>
<reference evidence="11 12" key="1">
    <citation type="submission" date="2017-01" db="EMBL/GenBank/DDBJ databases">
        <authorList>
            <person name="Mah S.A."/>
            <person name="Swanson W.J."/>
            <person name="Moy G.W."/>
            <person name="Vacquier V.D."/>
        </authorList>
    </citation>
    <scope>NUCLEOTIDE SEQUENCE [LARGE SCALE GENOMIC DNA]</scope>
    <source>
        <strain evidence="11 12">DSM 11589</strain>
    </source>
</reference>
<evidence type="ECO:0000256" key="2">
    <source>
        <dbReference type="ARBA" id="ARBA00012438"/>
    </source>
</evidence>
<keyword evidence="5" id="KW-0418">Kinase</keyword>
<gene>
    <name evidence="11" type="ORF">SAMN05421779_101426</name>
</gene>
<evidence type="ECO:0000259" key="10">
    <source>
        <dbReference type="PROSITE" id="PS50113"/>
    </source>
</evidence>
<evidence type="ECO:0000256" key="5">
    <source>
        <dbReference type="ARBA" id="ARBA00022777"/>
    </source>
</evidence>
<keyword evidence="7" id="KW-0472">Membrane</keyword>
<dbReference type="Gene3D" id="1.10.287.130">
    <property type="match status" value="1"/>
</dbReference>
<dbReference type="InterPro" id="IPR003594">
    <property type="entry name" value="HATPase_dom"/>
</dbReference>
<keyword evidence="7" id="KW-1133">Transmembrane helix</keyword>
<keyword evidence="7" id="KW-0812">Transmembrane</keyword>
<dbReference type="InterPro" id="IPR013655">
    <property type="entry name" value="PAS_fold_3"/>
</dbReference>
<feature type="coiled-coil region" evidence="6">
    <location>
        <begin position="310"/>
        <end position="337"/>
    </location>
</feature>
<dbReference type="SMART" id="SM00091">
    <property type="entry name" value="PAS"/>
    <property type="match status" value="3"/>
</dbReference>
<evidence type="ECO:0000256" key="6">
    <source>
        <dbReference type="SAM" id="Coils"/>
    </source>
</evidence>
<evidence type="ECO:0000256" key="7">
    <source>
        <dbReference type="SAM" id="Phobius"/>
    </source>
</evidence>
<feature type="domain" description="PAC" evidence="10">
    <location>
        <begin position="681"/>
        <end position="734"/>
    </location>
</feature>
<dbReference type="NCBIfam" id="TIGR00229">
    <property type="entry name" value="sensory_box"/>
    <property type="match status" value="2"/>
</dbReference>
<dbReference type="PROSITE" id="PS50113">
    <property type="entry name" value="PAC"/>
    <property type="match status" value="1"/>
</dbReference>
<evidence type="ECO:0000313" key="12">
    <source>
        <dbReference type="Proteomes" id="UP000185678"/>
    </source>
</evidence>
<dbReference type="EC" id="2.7.13.3" evidence="2"/>